<dbReference type="PROSITE" id="PS50850">
    <property type="entry name" value="MFS"/>
    <property type="match status" value="1"/>
</dbReference>
<dbReference type="Pfam" id="PF07690">
    <property type="entry name" value="MFS_1"/>
    <property type="match status" value="1"/>
</dbReference>
<evidence type="ECO:0000256" key="5">
    <source>
        <dbReference type="SAM" id="Phobius"/>
    </source>
</evidence>
<evidence type="ECO:0000313" key="7">
    <source>
        <dbReference type="EMBL" id="SHN45172.1"/>
    </source>
</evidence>
<keyword evidence="4 5" id="KW-0472">Membrane</keyword>
<evidence type="ECO:0000256" key="2">
    <source>
        <dbReference type="ARBA" id="ARBA00022692"/>
    </source>
</evidence>
<feature type="transmembrane region" description="Helical" evidence="5">
    <location>
        <begin position="437"/>
        <end position="461"/>
    </location>
</feature>
<gene>
    <name evidence="7" type="ORF">SAMN05443668_111174</name>
</gene>
<dbReference type="AlphaFoldDB" id="A0A1M7RG88"/>
<comment type="subcellular location">
    <subcellularLocation>
        <location evidence="1">Cell membrane</location>
        <topology evidence="1">Multi-pass membrane protein</topology>
    </subcellularLocation>
</comment>
<organism evidence="7 8">
    <name type="scientific">Cryptosporangium aurantiacum</name>
    <dbReference type="NCBI Taxonomy" id="134849"/>
    <lineage>
        <taxon>Bacteria</taxon>
        <taxon>Bacillati</taxon>
        <taxon>Actinomycetota</taxon>
        <taxon>Actinomycetes</taxon>
        <taxon>Cryptosporangiales</taxon>
        <taxon>Cryptosporangiaceae</taxon>
        <taxon>Cryptosporangium</taxon>
    </lineage>
</organism>
<feature type="transmembrane region" description="Helical" evidence="5">
    <location>
        <begin position="208"/>
        <end position="227"/>
    </location>
</feature>
<feature type="transmembrane region" description="Helical" evidence="5">
    <location>
        <begin position="174"/>
        <end position="196"/>
    </location>
</feature>
<dbReference type="InterPro" id="IPR036259">
    <property type="entry name" value="MFS_trans_sf"/>
</dbReference>
<evidence type="ECO:0000256" key="1">
    <source>
        <dbReference type="ARBA" id="ARBA00004651"/>
    </source>
</evidence>
<feature type="transmembrane region" description="Helical" evidence="5">
    <location>
        <begin position="370"/>
        <end position="392"/>
    </location>
</feature>
<dbReference type="Gene3D" id="1.20.1720.10">
    <property type="entry name" value="Multidrug resistance protein D"/>
    <property type="match status" value="1"/>
</dbReference>
<reference evidence="7 8" key="1">
    <citation type="submission" date="2016-11" db="EMBL/GenBank/DDBJ databases">
        <authorList>
            <person name="Jaros S."/>
            <person name="Januszkiewicz K."/>
            <person name="Wedrychowicz H."/>
        </authorList>
    </citation>
    <scope>NUCLEOTIDE SEQUENCE [LARGE SCALE GENOMIC DNA]</scope>
    <source>
        <strain evidence="7 8">DSM 46144</strain>
    </source>
</reference>
<dbReference type="InterPro" id="IPR011701">
    <property type="entry name" value="MFS"/>
</dbReference>
<evidence type="ECO:0000259" key="6">
    <source>
        <dbReference type="PROSITE" id="PS50850"/>
    </source>
</evidence>
<feature type="transmembrane region" description="Helical" evidence="5">
    <location>
        <begin position="21"/>
        <end position="43"/>
    </location>
</feature>
<dbReference type="Gene3D" id="1.20.1250.20">
    <property type="entry name" value="MFS general substrate transporter like domains"/>
    <property type="match status" value="1"/>
</dbReference>
<accession>A0A1M7RG88</accession>
<dbReference type="STRING" id="134849.SAMN05443668_111174"/>
<feature type="transmembrane region" description="Helical" evidence="5">
    <location>
        <begin position="146"/>
        <end position="168"/>
    </location>
</feature>
<dbReference type="SUPFAM" id="SSF103473">
    <property type="entry name" value="MFS general substrate transporter"/>
    <property type="match status" value="1"/>
</dbReference>
<dbReference type="GO" id="GO:0022857">
    <property type="term" value="F:transmembrane transporter activity"/>
    <property type="evidence" value="ECO:0007669"/>
    <property type="project" value="InterPro"/>
</dbReference>
<feature type="transmembrane region" description="Helical" evidence="5">
    <location>
        <begin position="87"/>
        <end position="106"/>
    </location>
</feature>
<dbReference type="RefSeq" id="WP_084741922.1">
    <property type="nucleotide sequence ID" value="NZ_FRCS01000011.1"/>
</dbReference>
<dbReference type="CDD" id="cd17321">
    <property type="entry name" value="MFS_MMR_MDR_like"/>
    <property type="match status" value="1"/>
</dbReference>
<dbReference type="GO" id="GO:0005886">
    <property type="term" value="C:plasma membrane"/>
    <property type="evidence" value="ECO:0007669"/>
    <property type="project" value="UniProtKB-SubCell"/>
</dbReference>
<feature type="transmembrane region" description="Helical" evidence="5">
    <location>
        <begin position="404"/>
        <end position="431"/>
    </location>
</feature>
<dbReference type="PANTHER" id="PTHR42718:SF39">
    <property type="entry name" value="ACTINORHODIN TRANSPORTER-RELATED"/>
    <property type="match status" value="1"/>
</dbReference>
<keyword evidence="8" id="KW-1185">Reference proteome</keyword>
<dbReference type="OrthoDB" id="783189at2"/>
<feature type="transmembrane region" description="Helical" evidence="5">
    <location>
        <begin position="239"/>
        <end position="257"/>
    </location>
</feature>
<dbReference type="InterPro" id="IPR020846">
    <property type="entry name" value="MFS_dom"/>
</dbReference>
<evidence type="ECO:0000313" key="8">
    <source>
        <dbReference type="Proteomes" id="UP000184440"/>
    </source>
</evidence>
<feature type="transmembrane region" description="Helical" evidence="5">
    <location>
        <begin position="312"/>
        <end position="333"/>
    </location>
</feature>
<feature type="transmembrane region" description="Helical" evidence="5">
    <location>
        <begin position="55"/>
        <end position="75"/>
    </location>
</feature>
<feature type="transmembrane region" description="Helical" evidence="5">
    <location>
        <begin position="345"/>
        <end position="364"/>
    </location>
</feature>
<feature type="transmembrane region" description="Helical" evidence="5">
    <location>
        <begin position="278"/>
        <end position="306"/>
    </location>
</feature>
<keyword evidence="2 5" id="KW-0812">Transmembrane</keyword>
<feature type="transmembrane region" description="Helical" evidence="5">
    <location>
        <begin position="112"/>
        <end position="134"/>
    </location>
</feature>
<sequence>MSAPLLDRPDVRPVRAPGWGTLAVVLAGTFVTFLDFFIVNVALPSIRADLGAGPSAISLVVAGYGLTFAAGMITGGRLGDLYGRRRMFAIGLALFALASAACGLAPTTETLVIARALQGAAGAMLTPQVLAILGTVYEGPRRSTAFAAYGFAMGIAGVLGQLIGGALIEADVAGLGWRMIFLINVPVGVVTLLLVPRLVPESYGGTRARLDLVGAALGASAVAALVLPLAEGRERGWPLWTWLSLVASPLLVAAFIAHQRRRAAAGRPVLVELSLFRVPTFALGSLTALTFALVPAAFFFVLALYLQQGRGYSAVFSGVVFSVLGVGYFGALVRAGALARRLGAQVLALGAATVGVGCLALLAADGASSWWALAPGLALVGAGAGLVLVPLSSTVLAGVDPRHAGAAAGVLSTAQQAGGALGVAVIGAVFFGNGPTVHAFGVSVGVLAGVTCLTVVLTQFLQRAARP</sequence>
<dbReference type="Proteomes" id="UP000184440">
    <property type="component" value="Unassembled WGS sequence"/>
</dbReference>
<dbReference type="EMBL" id="FRCS01000011">
    <property type="protein sequence ID" value="SHN45172.1"/>
    <property type="molecule type" value="Genomic_DNA"/>
</dbReference>
<dbReference type="PANTHER" id="PTHR42718">
    <property type="entry name" value="MAJOR FACILITATOR SUPERFAMILY MULTIDRUG TRANSPORTER MFSC"/>
    <property type="match status" value="1"/>
</dbReference>
<keyword evidence="3 5" id="KW-1133">Transmembrane helix</keyword>
<proteinExistence type="predicted"/>
<name>A0A1M7RG88_9ACTN</name>
<protein>
    <submittedName>
        <fullName evidence="7">Drug resistance transporter, EmrB/QacA subfamily</fullName>
    </submittedName>
</protein>
<evidence type="ECO:0000256" key="4">
    <source>
        <dbReference type="ARBA" id="ARBA00023136"/>
    </source>
</evidence>
<feature type="domain" description="Major facilitator superfamily (MFS) profile" evidence="6">
    <location>
        <begin position="21"/>
        <end position="466"/>
    </location>
</feature>
<evidence type="ECO:0000256" key="3">
    <source>
        <dbReference type="ARBA" id="ARBA00022989"/>
    </source>
</evidence>